<sequence length="121" mass="14312">MILEQCLSTIGEFEKLICLNSKISLKTFLCINSIGLKIRIFKTKILLEFCGFDLWLSWKPLHKLWLSWKPLALMMIYINYWKADVIPVFKFLNQTDFYLEKHNAYSTSFVFKSSNCNSNQI</sequence>
<organism evidence="1 2">
    <name type="scientific">Tegillarca granosa</name>
    <name type="common">Malaysian cockle</name>
    <name type="synonym">Anadara granosa</name>
    <dbReference type="NCBI Taxonomy" id="220873"/>
    <lineage>
        <taxon>Eukaryota</taxon>
        <taxon>Metazoa</taxon>
        <taxon>Spiralia</taxon>
        <taxon>Lophotrochozoa</taxon>
        <taxon>Mollusca</taxon>
        <taxon>Bivalvia</taxon>
        <taxon>Autobranchia</taxon>
        <taxon>Pteriomorphia</taxon>
        <taxon>Arcoida</taxon>
        <taxon>Arcoidea</taxon>
        <taxon>Arcidae</taxon>
        <taxon>Tegillarca</taxon>
    </lineage>
</organism>
<name>A0ABQ9F7I7_TEGGR</name>
<keyword evidence="2" id="KW-1185">Reference proteome</keyword>
<evidence type="ECO:0000313" key="2">
    <source>
        <dbReference type="Proteomes" id="UP001217089"/>
    </source>
</evidence>
<reference evidence="1 2" key="1">
    <citation type="submission" date="2022-12" db="EMBL/GenBank/DDBJ databases">
        <title>Chromosome-level genome of Tegillarca granosa.</title>
        <authorList>
            <person name="Kim J."/>
        </authorList>
    </citation>
    <scope>NUCLEOTIDE SEQUENCE [LARGE SCALE GENOMIC DNA]</scope>
    <source>
        <strain evidence="1">Teg-2019</strain>
        <tissue evidence="1">Adductor muscle</tissue>
    </source>
</reference>
<proteinExistence type="predicted"/>
<evidence type="ECO:0000313" key="1">
    <source>
        <dbReference type="EMBL" id="KAJ8311535.1"/>
    </source>
</evidence>
<comment type="caution">
    <text evidence="1">The sequence shown here is derived from an EMBL/GenBank/DDBJ whole genome shotgun (WGS) entry which is preliminary data.</text>
</comment>
<gene>
    <name evidence="1" type="ORF">KUTeg_010890</name>
</gene>
<protein>
    <submittedName>
        <fullName evidence="1">Uncharacterized protein</fullName>
    </submittedName>
</protein>
<dbReference type="Proteomes" id="UP001217089">
    <property type="component" value="Unassembled WGS sequence"/>
</dbReference>
<accession>A0ABQ9F7I7</accession>
<dbReference type="EMBL" id="JARBDR010000496">
    <property type="protein sequence ID" value="KAJ8311535.1"/>
    <property type="molecule type" value="Genomic_DNA"/>
</dbReference>